<keyword evidence="3" id="KW-0540">Nuclease</keyword>
<dbReference type="InterPro" id="IPR003615">
    <property type="entry name" value="HNH_nuc"/>
</dbReference>
<gene>
    <name evidence="3" type="ORF">QP029_11860</name>
</gene>
<evidence type="ECO:0000259" key="2">
    <source>
        <dbReference type="SMART" id="SM00507"/>
    </source>
</evidence>
<dbReference type="GO" id="GO:0004519">
    <property type="term" value="F:endonuclease activity"/>
    <property type="evidence" value="ECO:0007669"/>
    <property type="project" value="UniProtKB-KW"/>
</dbReference>
<proteinExistence type="predicted"/>
<reference evidence="3 4" key="1">
    <citation type="submission" date="2023-05" db="EMBL/GenBank/DDBJ databases">
        <title>Corynebacterium suedekumii sp. nov. and Corynebacterium breve sp. nov. isolated from raw cow's milk.</title>
        <authorList>
            <person name="Baer M.K."/>
            <person name="Mehl L."/>
            <person name="Hellmuth R."/>
            <person name="Marke G."/>
            <person name="Lipski A."/>
        </authorList>
    </citation>
    <scope>NUCLEOTIDE SEQUENCE [LARGE SCALE GENOMIC DNA]</scope>
    <source>
        <strain evidence="3 4">LM112</strain>
    </source>
</reference>
<keyword evidence="4" id="KW-1185">Reference proteome</keyword>
<keyword evidence="3" id="KW-0255">Endonuclease</keyword>
<dbReference type="RefSeq" id="WP_284874477.1">
    <property type="nucleotide sequence ID" value="NZ_CP126970.1"/>
</dbReference>
<protein>
    <submittedName>
        <fullName evidence="3">HNH endonuclease signature motif containing protein</fullName>
    </submittedName>
</protein>
<feature type="domain" description="HNH nuclease" evidence="2">
    <location>
        <begin position="276"/>
        <end position="328"/>
    </location>
</feature>
<feature type="compositionally biased region" description="Basic and acidic residues" evidence="1">
    <location>
        <begin position="379"/>
        <end position="390"/>
    </location>
</feature>
<evidence type="ECO:0000256" key="1">
    <source>
        <dbReference type="SAM" id="MobiDB-lite"/>
    </source>
</evidence>
<evidence type="ECO:0000313" key="4">
    <source>
        <dbReference type="Proteomes" id="UP001238805"/>
    </source>
</evidence>
<evidence type="ECO:0000313" key="3">
    <source>
        <dbReference type="EMBL" id="WIM69884.1"/>
    </source>
</evidence>
<feature type="region of interest" description="Disordered" evidence="1">
    <location>
        <begin position="379"/>
        <end position="416"/>
    </location>
</feature>
<organism evidence="3 4">
    <name type="scientific">Corynebacterium suedekumii</name>
    <dbReference type="NCBI Taxonomy" id="3049801"/>
    <lineage>
        <taxon>Bacteria</taxon>
        <taxon>Bacillati</taxon>
        <taxon>Actinomycetota</taxon>
        <taxon>Actinomycetes</taxon>
        <taxon>Mycobacteriales</taxon>
        <taxon>Corynebacteriaceae</taxon>
        <taxon>Corynebacterium</taxon>
    </lineage>
</organism>
<dbReference type="Proteomes" id="UP001238805">
    <property type="component" value="Chromosome"/>
</dbReference>
<sequence length="433" mass="48069">MSTLTAFYSHTSPDNPLAAASLAVEIADHSRWRALHTALDPTLDVAAYCASVARVTGMGAGYIQDNLDAITTLDELPRLRALQAELHHIDMCRLRTIDRALAVADRAYLADVDEELVRFLTPTRPNQLMPSARKIRTFISDLLLLLDDTLGPDEPDPTPPTEFYHLAFNDDGSADLSAHVDEVTGLEIDACVRKLAARENLSMAQALHRLVTGDDGVQVILNVYRATDIPDAPAYLPRVGWLNARVSTVLVERAGRERDMADAAEVSTAAYVTPADLEAFLEGRDGVCQFPGCQVDATFCDNDHTVNHGDGGPTDSNNMLKLCRRHHNLKTSGRVAYVRHGEEVIWLLGDGTWLSDTPSGPLSTESKLWLRTFDQRRQARNDRARAESQSRKVPPPPDPDLPECLLPRPRKSEPEEWLRRARISFQWREPATC</sequence>
<dbReference type="CDD" id="cd00085">
    <property type="entry name" value="HNHc"/>
    <property type="match status" value="1"/>
</dbReference>
<keyword evidence="3" id="KW-0378">Hydrolase</keyword>
<dbReference type="EMBL" id="CP126970">
    <property type="protein sequence ID" value="WIM69884.1"/>
    <property type="molecule type" value="Genomic_DNA"/>
</dbReference>
<dbReference type="SMART" id="SM00507">
    <property type="entry name" value="HNHc"/>
    <property type="match status" value="1"/>
</dbReference>
<name>A0ABY8VJZ8_9CORY</name>
<accession>A0ABY8VJZ8</accession>